<dbReference type="AlphaFoldDB" id="A0AAW2TMZ9"/>
<reference evidence="1" key="2">
    <citation type="journal article" date="2024" name="Plant">
        <title>Genomic evolution and insights into agronomic trait innovations of Sesamum species.</title>
        <authorList>
            <person name="Miao H."/>
            <person name="Wang L."/>
            <person name="Qu L."/>
            <person name="Liu H."/>
            <person name="Sun Y."/>
            <person name="Le M."/>
            <person name="Wang Q."/>
            <person name="Wei S."/>
            <person name="Zheng Y."/>
            <person name="Lin W."/>
            <person name="Duan Y."/>
            <person name="Cao H."/>
            <person name="Xiong S."/>
            <person name="Wang X."/>
            <person name="Wei L."/>
            <person name="Li C."/>
            <person name="Ma Q."/>
            <person name="Ju M."/>
            <person name="Zhao R."/>
            <person name="Li G."/>
            <person name="Mu C."/>
            <person name="Tian Q."/>
            <person name="Mei H."/>
            <person name="Zhang T."/>
            <person name="Gao T."/>
            <person name="Zhang H."/>
        </authorList>
    </citation>
    <scope>NUCLEOTIDE SEQUENCE</scope>
    <source>
        <strain evidence="1">KEN1</strain>
    </source>
</reference>
<organism evidence="1">
    <name type="scientific">Sesamum latifolium</name>
    <dbReference type="NCBI Taxonomy" id="2727402"/>
    <lineage>
        <taxon>Eukaryota</taxon>
        <taxon>Viridiplantae</taxon>
        <taxon>Streptophyta</taxon>
        <taxon>Embryophyta</taxon>
        <taxon>Tracheophyta</taxon>
        <taxon>Spermatophyta</taxon>
        <taxon>Magnoliopsida</taxon>
        <taxon>eudicotyledons</taxon>
        <taxon>Gunneridae</taxon>
        <taxon>Pentapetalae</taxon>
        <taxon>asterids</taxon>
        <taxon>lamiids</taxon>
        <taxon>Lamiales</taxon>
        <taxon>Pedaliaceae</taxon>
        <taxon>Sesamum</taxon>
    </lineage>
</organism>
<proteinExistence type="predicted"/>
<protein>
    <submittedName>
        <fullName evidence="1">Uncharacterized protein</fullName>
    </submittedName>
</protein>
<gene>
    <name evidence="1" type="ORF">Slati_3930000</name>
</gene>
<reference evidence="1" key="1">
    <citation type="submission" date="2020-06" db="EMBL/GenBank/DDBJ databases">
        <authorList>
            <person name="Li T."/>
            <person name="Hu X."/>
            <person name="Zhang T."/>
            <person name="Song X."/>
            <person name="Zhang H."/>
            <person name="Dai N."/>
            <person name="Sheng W."/>
            <person name="Hou X."/>
            <person name="Wei L."/>
        </authorList>
    </citation>
    <scope>NUCLEOTIDE SEQUENCE</scope>
    <source>
        <strain evidence="1">KEN1</strain>
        <tissue evidence="1">Leaf</tissue>
    </source>
</reference>
<accession>A0AAW2TMZ9</accession>
<dbReference type="EMBL" id="JACGWN010000014">
    <property type="protein sequence ID" value="KAL0406161.1"/>
    <property type="molecule type" value="Genomic_DNA"/>
</dbReference>
<name>A0AAW2TMZ9_9LAMI</name>
<evidence type="ECO:0000313" key="1">
    <source>
        <dbReference type="EMBL" id="KAL0406161.1"/>
    </source>
</evidence>
<comment type="caution">
    <text evidence="1">The sequence shown here is derived from an EMBL/GenBank/DDBJ whole genome shotgun (WGS) entry which is preliminary data.</text>
</comment>
<sequence>MEKGTTLAVYTPLVGGRNVSPWSRLTNSSYLDKWSQEVLLSKNVKSCTLRATHHELPRQQQLNNLAPLRALWIVPSLKVMQSGMTIFDLPENFTTSKDIGSGLKMCLVGAEINYASSKYTMLFTLRC</sequence>